<feature type="domain" description="Conjugative transposon TraM C-terminal" evidence="4">
    <location>
        <begin position="287"/>
        <end position="436"/>
    </location>
</feature>
<evidence type="ECO:0000256" key="3">
    <source>
        <dbReference type="SAM" id="Phobius"/>
    </source>
</evidence>
<feature type="compositionally biased region" description="Polar residues" evidence="2">
    <location>
        <begin position="127"/>
        <end position="138"/>
    </location>
</feature>
<dbReference type="EMBL" id="JACYFS010000012">
    <property type="protein sequence ID" value="MBD8084580.1"/>
    <property type="molecule type" value="Genomic_DNA"/>
</dbReference>
<dbReference type="InterPro" id="IPR055407">
    <property type="entry name" value="TraM_C"/>
</dbReference>
<protein>
    <submittedName>
        <fullName evidence="5">Conjugative transposon protein TraM</fullName>
    </submittedName>
</protein>
<keyword evidence="3" id="KW-0472">Membrane</keyword>
<dbReference type="InterPro" id="IPR022187">
    <property type="entry name" value="Conjug_transposon_TraM"/>
</dbReference>
<feature type="coiled-coil region" evidence="1">
    <location>
        <begin position="160"/>
        <end position="187"/>
    </location>
</feature>
<dbReference type="Proteomes" id="UP000637299">
    <property type="component" value="Unassembled WGS sequence"/>
</dbReference>
<keyword evidence="3" id="KW-0812">Transmembrane</keyword>
<dbReference type="NCBIfam" id="TIGR03779">
    <property type="entry name" value="Bac_Flav_CT_M"/>
    <property type="match status" value="1"/>
</dbReference>
<name>A0ABR8ZI56_9FLAO</name>
<organism evidence="5 6">
    <name type="scientific">Chryseobacterium caseinilyticum</name>
    <dbReference type="NCBI Taxonomy" id="2771428"/>
    <lineage>
        <taxon>Bacteria</taxon>
        <taxon>Pseudomonadati</taxon>
        <taxon>Bacteroidota</taxon>
        <taxon>Flavobacteriia</taxon>
        <taxon>Flavobacteriales</taxon>
        <taxon>Weeksellaceae</taxon>
        <taxon>Chryseobacterium group</taxon>
        <taxon>Chryseobacterium</taxon>
    </lineage>
</organism>
<sequence length="439" mass="49409">MKDSNTTQVRVTEGASDLSSNNDVQENRRLLLEKLKKPLIYFLMAIVCCGCLYLIFKPKEKIVTDDIGFNSVIPQAADDQLQSDKQKAYENQLLENKNEEKRNALTTLSDYWTDPETLKDGSKESLHAQSSRDPNRNILQGDQNAVNSYRNAQQTLGSFYTRDDQEVRQLKREITRLKNESSQREALPTGTTINDQLELMEKSYQMAAKYLPTSASQEKSEQKQLPEKDDDQKKLQVTAVQPVSKNMVSSLYREVSDSAFLEGLQKNRFSGLQNYYETKGFQNRNSIRAVIHETKTITGESMVILRLSQPMMLAKMLIPEGTLLKASGKFQVGRLQLKISTIEYKGNIQNVEINIHDNDGQPGLHNPYSPEQNAVTEILANMGQTSGTNIMMTQSAGQQIAADLTKGVVQGVSGYFQKKVRLPKVTVKAGHQVFLVSKK</sequence>
<evidence type="ECO:0000313" key="6">
    <source>
        <dbReference type="Proteomes" id="UP000637299"/>
    </source>
</evidence>
<feature type="transmembrane region" description="Helical" evidence="3">
    <location>
        <begin position="38"/>
        <end position="56"/>
    </location>
</feature>
<feature type="region of interest" description="Disordered" evidence="2">
    <location>
        <begin position="213"/>
        <end position="233"/>
    </location>
</feature>
<evidence type="ECO:0000259" key="4">
    <source>
        <dbReference type="Pfam" id="PF12508"/>
    </source>
</evidence>
<feature type="region of interest" description="Disordered" evidence="2">
    <location>
        <begin position="1"/>
        <end position="20"/>
    </location>
</feature>
<gene>
    <name evidence="5" type="primary">traM</name>
    <name evidence="5" type="ORF">IC610_19405</name>
</gene>
<dbReference type="Pfam" id="PF12508">
    <property type="entry name" value="Transposon_TraM"/>
    <property type="match status" value="1"/>
</dbReference>
<evidence type="ECO:0000313" key="5">
    <source>
        <dbReference type="EMBL" id="MBD8084580.1"/>
    </source>
</evidence>
<evidence type="ECO:0000256" key="1">
    <source>
        <dbReference type="SAM" id="Coils"/>
    </source>
</evidence>
<feature type="region of interest" description="Disordered" evidence="2">
    <location>
        <begin position="119"/>
        <end position="138"/>
    </location>
</feature>
<evidence type="ECO:0000256" key="2">
    <source>
        <dbReference type="SAM" id="MobiDB-lite"/>
    </source>
</evidence>
<proteinExistence type="predicted"/>
<feature type="compositionally biased region" description="Basic and acidic residues" evidence="2">
    <location>
        <begin position="218"/>
        <end position="233"/>
    </location>
</feature>
<comment type="caution">
    <text evidence="5">The sequence shown here is derived from an EMBL/GenBank/DDBJ whole genome shotgun (WGS) entry which is preliminary data.</text>
</comment>
<accession>A0ABR8ZI56</accession>
<keyword evidence="1" id="KW-0175">Coiled coil</keyword>
<dbReference type="RefSeq" id="WP_191738461.1">
    <property type="nucleotide sequence ID" value="NZ_JACYFS010000012.1"/>
</dbReference>
<keyword evidence="3" id="KW-1133">Transmembrane helix</keyword>
<feature type="compositionally biased region" description="Polar residues" evidence="2">
    <location>
        <begin position="1"/>
        <end position="10"/>
    </location>
</feature>
<reference evidence="5 6" key="1">
    <citation type="submission" date="2020-09" db="EMBL/GenBank/DDBJ databases">
        <title>Genome seq and assembly of Chryseobacterium sp.</title>
        <authorList>
            <person name="Chhetri G."/>
        </authorList>
    </citation>
    <scope>NUCLEOTIDE SEQUENCE [LARGE SCALE GENOMIC DNA]</scope>
    <source>
        <strain evidence="5 6">GCR10</strain>
    </source>
</reference>
<keyword evidence="6" id="KW-1185">Reference proteome</keyword>